<evidence type="ECO:0000313" key="1">
    <source>
        <dbReference type="EMBL" id="SES04381.1"/>
    </source>
</evidence>
<name>A0A1H9U567_9STRE</name>
<protein>
    <submittedName>
        <fullName evidence="1">Uncharacterized protein</fullName>
    </submittedName>
</protein>
<gene>
    <name evidence="1" type="ORF">SAMN04487840_11485</name>
</gene>
<dbReference type="Proteomes" id="UP000182712">
    <property type="component" value="Unassembled WGS sequence"/>
</dbReference>
<dbReference type="EMBL" id="FOGM01000014">
    <property type="protein sequence ID" value="SES04381.1"/>
    <property type="molecule type" value="Genomic_DNA"/>
</dbReference>
<dbReference type="AlphaFoldDB" id="A0A1H9U567"/>
<reference evidence="1 2" key="1">
    <citation type="submission" date="2016-10" db="EMBL/GenBank/DDBJ databases">
        <authorList>
            <person name="de Groot N.N."/>
        </authorList>
    </citation>
    <scope>NUCLEOTIDE SEQUENCE [LARGE SCALE GENOMIC DNA]</scope>
    <source>
        <strain evidence="1 2">VTM2R47</strain>
    </source>
</reference>
<organism evidence="1 2">
    <name type="scientific">Streptococcus gallolyticus</name>
    <dbReference type="NCBI Taxonomy" id="315405"/>
    <lineage>
        <taxon>Bacteria</taxon>
        <taxon>Bacillati</taxon>
        <taxon>Bacillota</taxon>
        <taxon>Bacilli</taxon>
        <taxon>Lactobacillales</taxon>
        <taxon>Streptococcaceae</taxon>
        <taxon>Streptococcus</taxon>
    </lineage>
</organism>
<sequence length="91" mass="10951">MAYLPEERETIIRYDELENSWCLESNVRRHITKILKTEEAFESVDKELENDRVVSVRAKLSNLDDYSVSPFVRKRRKLSDEEKEALKMRFK</sequence>
<accession>A0A1H9U567</accession>
<dbReference type="RefSeq" id="WP_074628057.1">
    <property type="nucleotide sequence ID" value="NZ_FOGM01000014.1"/>
</dbReference>
<evidence type="ECO:0000313" key="2">
    <source>
        <dbReference type="Proteomes" id="UP000182712"/>
    </source>
</evidence>
<proteinExistence type="predicted"/>